<dbReference type="Proteomes" id="UP000768567">
    <property type="component" value="Unassembled WGS sequence"/>
</dbReference>
<dbReference type="InterPro" id="IPR016181">
    <property type="entry name" value="Acyl_CoA_acyltransferase"/>
</dbReference>
<gene>
    <name evidence="2" type="ORF">INF35_05065</name>
</gene>
<dbReference type="Gene3D" id="3.40.630.30">
    <property type="match status" value="1"/>
</dbReference>
<reference evidence="2 3" key="1">
    <citation type="submission" date="2020-10" db="EMBL/GenBank/DDBJ databases">
        <title>ChiBAC.</title>
        <authorList>
            <person name="Zenner C."/>
            <person name="Hitch T.C.A."/>
            <person name="Clavel T."/>
        </authorList>
    </citation>
    <scope>NUCLEOTIDE SEQUENCE [LARGE SCALE GENOMIC DNA]</scope>
    <source>
        <strain evidence="2 3">DSM 109015</strain>
    </source>
</reference>
<dbReference type="EMBL" id="JADCKC010000001">
    <property type="protein sequence ID" value="MBE5037152.1"/>
    <property type="molecule type" value="Genomic_DNA"/>
</dbReference>
<dbReference type="PANTHER" id="PTHR43792">
    <property type="entry name" value="GNAT FAMILY, PUTATIVE (AFU_ORTHOLOGUE AFUA_3G00765)-RELATED-RELATED"/>
    <property type="match status" value="1"/>
</dbReference>
<dbReference type="SUPFAM" id="SSF55729">
    <property type="entry name" value="Acyl-CoA N-acyltransferases (Nat)"/>
    <property type="match status" value="1"/>
</dbReference>
<dbReference type="InterPro" id="IPR000182">
    <property type="entry name" value="GNAT_dom"/>
</dbReference>
<evidence type="ECO:0000313" key="2">
    <source>
        <dbReference type="EMBL" id="MBE5037152.1"/>
    </source>
</evidence>
<keyword evidence="3" id="KW-1185">Reference proteome</keyword>
<feature type="domain" description="N-acetyltransferase" evidence="1">
    <location>
        <begin position="6"/>
        <end position="151"/>
    </location>
</feature>
<name>A0ABR9R2J6_9FIRM</name>
<proteinExistence type="predicted"/>
<sequence>METERLRIRRFRQDDADALYRLLSDPEVMRFLEPPYTRRQAEDFLVRAGLCSPPQILAVETRARTFAGYVIWHPYGRDAWELGWVLCRDAWHKGYARELTEAFIEEARGSTRTLVLECVPAQQATRAIALQNHFVYAGREDGCHIYKLRLD</sequence>
<dbReference type="Pfam" id="PF13302">
    <property type="entry name" value="Acetyltransf_3"/>
    <property type="match status" value="1"/>
</dbReference>
<evidence type="ECO:0000313" key="3">
    <source>
        <dbReference type="Proteomes" id="UP000768567"/>
    </source>
</evidence>
<organism evidence="2 3">
    <name type="scientific">Gemmiger gallinarum</name>
    <dbReference type="NCBI Taxonomy" id="2779354"/>
    <lineage>
        <taxon>Bacteria</taxon>
        <taxon>Bacillati</taxon>
        <taxon>Bacillota</taxon>
        <taxon>Clostridia</taxon>
        <taxon>Eubacteriales</taxon>
        <taxon>Gemmiger</taxon>
    </lineage>
</organism>
<dbReference type="RefSeq" id="WP_193500402.1">
    <property type="nucleotide sequence ID" value="NZ_JADCKC010000001.1"/>
</dbReference>
<comment type="caution">
    <text evidence="2">The sequence shown here is derived from an EMBL/GenBank/DDBJ whole genome shotgun (WGS) entry which is preliminary data.</text>
</comment>
<evidence type="ECO:0000259" key="1">
    <source>
        <dbReference type="PROSITE" id="PS51186"/>
    </source>
</evidence>
<accession>A0ABR9R2J6</accession>
<dbReference type="InterPro" id="IPR051531">
    <property type="entry name" value="N-acetyltransferase"/>
</dbReference>
<protein>
    <submittedName>
        <fullName evidence="2">GNAT family N-acetyltransferase</fullName>
    </submittedName>
</protein>
<dbReference type="PROSITE" id="PS51186">
    <property type="entry name" value="GNAT"/>
    <property type="match status" value="1"/>
</dbReference>